<reference evidence="14" key="1">
    <citation type="submission" date="2016-10" db="EMBL/GenBank/DDBJ databases">
        <authorList>
            <person name="Varghese N."/>
            <person name="Submissions S."/>
        </authorList>
    </citation>
    <scope>NUCLEOTIDE SEQUENCE [LARGE SCALE GENOMIC DNA]</scope>
    <source>
        <strain evidence="14">DSM 44526</strain>
    </source>
</reference>
<dbReference type="UniPathway" id="UPA00665"/>
<feature type="active site" evidence="9">
    <location>
        <position position="159"/>
    </location>
</feature>
<keyword evidence="4 9" id="KW-0812">Transmembrane</keyword>
<dbReference type="RefSeq" id="WP_242658407.1">
    <property type="nucleotide sequence ID" value="NZ_FNCF01000004.1"/>
</dbReference>
<proteinExistence type="inferred from homology"/>
<dbReference type="Proteomes" id="UP000198863">
    <property type="component" value="Unassembled WGS sequence"/>
</dbReference>
<dbReference type="Pfam" id="PF01252">
    <property type="entry name" value="Peptidase_A8"/>
    <property type="match status" value="1"/>
</dbReference>
<gene>
    <name evidence="9" type="primary">lspA</name>
    <name evidence="13" type="ORF">SAMN05660324_3011</name>
</gene>
<dbReference type="GO" id="GO:0006508">
    <property type="term" value="P:proteolysis"/>
    <property type="evidence" value="ECO:0007669"/>
    <property type="project" value="UniProtKB-KW"/>
</dbReference>
<evidence type="ECO:0000256" key="11">
    <source>
        <dbReference type="RuleBase" id="RU004181"/>
    </source>
</evidence>
<feature type="transmembrane region" description="Helical" evidence="9">
    <location>
        <begin position="103"/>
        <end position="124"/>
    </location>
</feature>
<keyword evidence="7 9" id="KW-1133">Transmembrane helix</keyword>
<keyword evidence="3 9" id="KW-0645">Protease</keyword>
<evidence type="ECO:0000256" key="6">
    <source>
        <dbReference type="ARBA" id="ARBA00022801"/>
    </source>
</evidence>
<evidence type="ECO:0000256" key="7">
    <source>
        <dbReference type="ARBA" id="ARBA00022989"/>
    </source>
</evidence>
<dbReference type="NCBIfam" id="TIGR00077">
    <property type="entry name" value="lspA"/>
    <property type="match status" value="1"/>
</dbReference>
<organism evidence="13 14">
    <name type="scientific">Klenkia brasiliensis</name>
    <dbReference type="NCBI Taxonomy" id="333142"/>
    <lineage>
        <taxon>Bacteria</taxon>
        <taxon>Bacillati</taxon>
        <taxon>Actinomycetota</taxon>
        <taxon>Actinomycetes</taxon>
        <taxon>Geodermatophilales</taxon>
        <taxon>Geodermatophilaceae</taxon>
        <taxon>Klenkia</taxon>
    </lineage>
</organism>
<feature type="transmembrane region" description="Helical" evidence="9">
    <location>
        <begin position="151"/>
        <end position="174"/>
    </location>
</feature>
<evidence type="ECO:0000256" key="10">
    <source>
        <dbReference type="RuleBase" id="RU000594"/>
    </source>
</evidence>
<dbReference type="InterPro" id="IPR001872">
    <property type="entry name" value="Peptidase_A8"/>
</dbReference>
<sequence>MPEEVDRPSEPAGPTSEVGHRRPRTALLVGLAAGILALDLVTKLVVVATLSDREPLRLLGGALYLTEARNTGAAFSFAEGATVVFSLIAAVVVVVIVRAARRLFSTGWAVALGLVLGGALGNLVDRVFRDPGFLRGGVVDFFSLFDPYGRVWPIFNVADSAIVCGGILGAVLAVRGIEFDGSRGGGDRKRAGTD</sequence>
<keyword evidence="2 9" id="KW-1003">Cell membrane</keyword>
<keyword evidence="5 9" id="KW-0064">Aspartyl protease</keyword>
<comment type="similarity">
    <text evidence="1 9 11">Belongs to the peptidase A8 family.</text>
</comment>
<dbReference type="EMBL" id="FNCF01000004">
    <property type="protein sequence ID" value="SDG57513.1"/>
    <property type="molecule type" value="Genomic_DNA"/>
</dbReference>
<dbReference type="PANTHER" id="PTHR33695">
    <property type="entry name" value="LIPOPROTEIN SIGNAL PEPTIDASE"/>
    <property type="match status" value="1"/>
</dbReference>
<keyword evidence="6 9" id="KW-0378">Hydrolase</keyword>
<evidence type="ECO:0000256" key="9">
    <source>
        <dbReference type="HAMAP-Rule" id="MF_00161"/>
    </source>
</evidence>
<feature type="transmembrane region" description="Helical" evidence="9">
    <location>
        <begin position="71"/>
        <end position="96"/>
    </location>
</feature>
<evidence type="ECO:0000256" key="2">
    <source>
        <dbReference type="ARBA" id="ARBA00022475"/>
    </source>
</evidence>
<dbReference type="AlphaFoldDB" id="A0A1G7VCQ3"/>
<evidence type="ECO:0000256" key="4">
    <source>
        <dbReference type="ARBA" id="ARBA00022692"/>
    </source>
</evidence>
<evidence type="ECO:0000313" key="13">
    <source>
        <dbReference type="EMBL" id="SDG57513.1"/>
    </source>
</evidence>
<dbReference type="HAMAP" id="MF_00161">
    <property type="entry name" value="LspA"/>
    <property type="match status" value="1"/>
</dbReference>
<evidence type="ECO:0000256" key="1">
    <source>
        <dbReference type="ARBA" id="ARBA00006139"/>
    </source>
</evidence>
<dbReference type="GO" id="GO:0005886">
    <property type="term" value="C:plasma membrane"/>
    <property type="evidence" value="ECO:0007669"/>
    <property type="project" value="UniProtKB-SubCell"/>
</dbReference>
<accession>A0A1G7VCQ3</accession>
<name>A0A1G7VCQ3_9ACTN</name>
<keyword evidence="8 9" id="KW-0472">Membrane</keyword>
<dbReference type="GO" id="GO:0004190">
    <property type="term" value="F:aspartic-type endopeptidase activity"/>
    <property type="evidence" value="ECO:0007669"/>
    <property type="project" value="UniProtKB-UniRule"/>
</dbReference>
<evidence type="ECO:0000256" key="5">
    <source>
        <dbReference type="ARBA" id="ARBA00022750"/>
    </source>
</evidence>
<evidence type="ECO:0000256" key="8">
    <source>
        <dbReference type="ARBA" id="ARBA00023136"/>
    </source>
</evidence>
<dbReference type="PANTHER" id="PTHR33695:SF1">
    <property type="entry name" value="LIPOPROTEIN SIGNAL PEPTIDASE"/>
    <property type="match status" value="1"/>
</dbReference>
<dbReference type="PRINTS" id="PR00781">
    <property type="entry name" value="LIPOSIGPTASE"/>
</dbReference>
<evidence type="ECO:0000256" key="12">
    <source>
        <dbReference type="SAM" id="MobiDB-lite"/>
    </source>
</evidence>
<comment type="catalytic activity">
    <reaction evidence="9 10">
        <text>Release of signal peptides from bacterial membrane prolipoproteins. Hydrolyzes -Xaa-Yaa-Zaa-|-(S,diacylglyceryl)Cys-, in which Xaa is hydrophobic (preferably Leu), and Yaa (Ala or Ser) and Zaa (Gly or Ala) have small, neutral side chains.</text>
        <dbReference type="EC" id="3.4.23.36"/>
    </reaction>
</comment>
<feature type="region of interest" description="Disordered" evidence="12">
    <location>
        <begin position="1"/>
        <end position="20"/>
    </location>
</feature>
<protein>
    <recommendedName>
        <fullName evidence="9">Lipoprotein signal peptidase</fullName>
        <ecNumber evidence="9">3.4.23.36</ecNumber>
    </recommendedName>
    <alternativeName>
        <fullName evidence="9">Prolipoprotein signal peptidase</fullName>
    </alternativeName>
    <alternativeName>
        <fullName evidence="9">Signal peptidase II</fullName>
        <shortName evidence="9">SPase II</shortName>
    </alternativeName>
</protein>
<feature type="active site" evidence="9">
    <location>
        <position position="140"/>
    </location>
</feature>
<evidence type="ECO:0000313" key="14">
    <source>
        <dbReference type="Proteomes" id="UP000198863"/>
    </source>
</evidence>
<comment type="pathway">
    <text evidence="9">Protein modification; lipoprotein biosynthesis (signal peptide cleavage).</text>
</comment>
<dbReference type="EC" id="3.4.23.36" evidence="9"/>
<comment type="subcellular location">
    <subcellularLocation>
        <location evidence="9">Cell membrane</location>
        <topology evidence="9">Multi-pass membrane protein</topology>
    </subcellularLocation>
</comment>
<keyword evidence="14" id="KW-1185">Reference proteome</keyword>
<feature type="transmembrane region" description="Helical" evidence="9">
    <location>
        <begin position="26"/>
        <end position="51"/>
    </location>
</feature>
<evidence type="ECO:0000256" key="3">
    <source>
        <dbReference type="ARBA" id="ARBA00022670"/>
    </source>
</evidence>
<dbReference type="PROSITE" id="PS00855">
    <property type="entry name" value="SPASE_II"/>
    <property type="match status" value="1"/>
</dbReference>
<comment type="function">
    <text evidence="9 10">This protein specifically catalyzes the removal of signal peptides from prolipoproteins.</text>
</comment>